<evidence type="ECO:0000256" key="1">
    <source>
        <dbReference type="ARBA" id="ARBA00022555"/>
    </source>
</evidence>
<organism evidence="5 6">
    <name type="scientific">Enterococcus mundtii</name>
    <dbReference type="NCBI Taxonomy" id="53346"/>
    <lineage>
        <taxon>Bacteria</taxon>
        <taxon>Bacillati</taxon>
        <taxon>Bacillota</taxon>
        <taxon>Bacilli</taxon>
        <taxon>Lactobacillales</taxon>
        <taxon>Enterococcaceae</taxon>
        <taxon>Enterococcus</taxon>
    </lineage>
</organism>
<dbReference type="NCBIfam" id="NF045760">
    <property type="entry name" value="YtpR"/>
    <property type="match status" value="1"/>
</dbReference>
<accession>A0A242KVT5</accession>
<dbReference type="FunFam" id="2.40.50.140:FF:000045">
    <property type="entry name" value="Phenylalanine--tRNA ligase beta subunit"/>
    <property type="match status" value="1"/>
</dbReference>
<keyword evidence="2 3" id="KW-0694">RNA-binding</keyword>
<dbReference type="PROSITE" id="PS50886">
    <property type="entry name" value="TRBD"/>
    <property type="match status" value="1"/>
</dbReference>
<dbReference type="InterPro" id="IPR033714">
    <property type="entry name" value="tRNA_bind_bactPheRS"/>
</dbReference>
<name>A0A242KVT5_ENTMU</name>
<feature type="domain" description="TRNA-binding" evidence="4">
    <location>
        <begin position="154"/>
        <end position="265"/>
    </location>
</feature>
<evidence type="ECO:0000313" key="5">
    <source>
        <dbReference type="EMBL" id="OTP25440.1"/>
    </source>
</evidence>
<gene>
    <name evidence="5" type="ORF">A5802_002593</name>
</gene>
<dbReference type="GO" id="GO:0000049">
    <property type="term" value="F:tRNA binding"/>
    <property type="evidence" value="ECO:0007669"/>
    <property type="project" value="UniProtKB-UniRule"/>
</dbReference>
<evidence type="ECO:0000313" key="6">
    <source>
        <dbReference type="Proteomes" id="UP000195024"/>
    </source>
</evidence>
<protein>
    <submittedName>
        <fullName evidence="5">tRNA-binding protein</fullName>
    </submittedName>
</protein>
<proteinExistence type="predicted"/>
<dbReference type="AlphaFoldDB" id="A0A242KVT5"/>
<evidence type="ECO:0000256" key="2">
    <source>
        <dbReference type="ARBA" id="ARBA00022884"/>
    </source>
</evidence>
<evidence type="ECO:0000256" key="3">
    <source>
        <dbReference type="PROSITE-ProRule" id="PRU00209"/>
    </source>
</evidence>
<dbReference type="Gene3D" id="2.40.50.140">
    <property type="entry name" value="Nucleic acid-binding proteins"/>
    <property type="match status" value="1"/>
</dbReference>
<evidence type="ECO:0000259" key="4">
    <source>
        <dbReference type="PROSITE" id="PS50886"/>
    </source>
</evidence>
<dbReference type="InterPro" id="IPR012340">
    <property type="entry name" value="NA-bd_OB-fold"/>
</dbReference>
<dbReference type="Pfam" id="PF01588">
    <property type="entry name" value="tRNA_bind"/>
    <property type="match status" value="1"/>
</dbReference>
<dbReference type="Gene3D" id="3.30.1940.10">
    <property type="entry name" value="YtpR-like"/>
    <property type="match status" value="1"/>
</dbReference>
<reference evidence="5 6" key="1">
    <citation type="submission" date="2017-05" db="EMBL/GenBank/DDBJ databases">
        <title>The Genome Sequence of Enterococcus mundtii 6B1_DIV0119.</title>
        <authorList>
            <consortium name="The Broad Institute Genomics Platform"/>
            <consortium name="The Broad Institute Genomic Center for Infectious Diseases"/>
            <person name="Earl A."/>
            <person name="Manson A."/>
            <person name="Schwartman J."/>
            <person name="Gilmore M."/>
            <person name="Abouelleil A."/>
            <person name="Cao P."/>
            <person name="Chapman S."/>
            <person name="Cusick C."/>
            <person name="Shea T."/>
            <person name="Young S."/>
            <person name="Neafsey D."/>
            <person name="Nusbaum C."/>
            <person name="Birren B."/>
        </authorList>
    </citation>
    <scope>NUCLEOTIDE SEQUENCE [LARGE SCALE GENOMIC DNA]</scope>
    <source>
        <strain evidence="5 6">6B1_DIV0119</strain>
    </source>
</reference>
<dbReference type="InterPro" id="IPR027855">
    <property type="entry name" value="DUF4479"/>
</dbReference>
<dbReference type="Pfam" id="PF14794">
    <property type="entry name" value="DUF4479"/>
    <property type="match status" value="1"/>
</dbReference>
<dbReference type="Proteomes" id="UP000195024">
    <property type="component" value="Unassembled WGS sequence"/>
</dbReference>
<keyword evidence="1 3" id="KW-0820">tRNA-binding</keyword>
<dbReference type="CDD" id="cd02796">
    <property type="entry name" value="tRNA_bind_bactPheRS"/>
    <property type="match status" value="1"/>
</dbReference>
<sequence length="266" mass="29488">MVHFVSSSFFVIRAFFLFRQAFLREFIMQELPFFVKIIQESLVLIDLLSCHKSKTTSTNDIGGNKMIFAYNRAHVGDTLMVIIADDKGTENTVSRKWNVAQIKDESGQIVAWNFFHISDHLTIEGNGQVTISEEQLAELNRLIKEAGFEETLEKDNQPKIVVGYVKTCEPHPDSDHLSVTETEVDGGEVLQIVCGAPNIEAGQKVVVAKPGAMMPDGMMIWPGELRGVKSDGMICSAKELHVPNAPEKKGILVLPEDAIVGEAFKN</sequence>
<comment type="caution">
    <text evidence="5">The sequence shown here is derived from an EMBL/GenBank/DDBJ whole genome shotgun (WGS) entry which is preliminary data.</text>
</comment>
<dbReference type="InterPro" id="IPR002547">
    <property type="entry name" value="tRNA-bd_dom"/>
</dbReference>
<dbReference type="InterPro" id="IPR037154">
    <property type="entry name" value="YtpR-like_sf"/>
</dbReference>
<dbReference type="SUPFAM" id="SSF50249">
    <property type="entry name" value="Nucleic acid-binding proteins"/>
    <property type="match status" value="1"/>
</dbReference>
<dbReference type="EMBL" id="NGMS01000002">
    <property type="protein sequence ID" value="OTP25440.1"/>
    <property type="molecule type" value="Genomic_DNA"/>
</dbReference>